<keyword evidence="2" id="KW-1185">Reference proteome</keyword>
<evidence type="ECO:0000313" key="1">
    <source>
        <dbReference type="EMBL" id="PTQ43312.1"/>
    </source>
</evidence>
<protein>
    <submittedName>
        <fullName evidence="1">Uncharacterized protein</fullName>
    </submittedName>
</protein>
<dbReference type="Proteomes" id="UP000244005">
    <property type="component" value="Unassembled WGS sequence"/>
</dbReference>
<dbReference type="EMBL" id="KZ772697">
    <property type="protein sequence ID" value="PTQ43312.1"/>
    <property type="molecule type" value="Genomic_DNA"/>
</dbReference>
<gene>
    <name evidence="1" type="ORF">MARPO_0025s0015</name>
</gene>
<organism evidence="1 2">
    <name type="scientific">Marchantia polymorpha</name>
    <name type="common">Common liverwort</name>
    <name type="synonym">Marchantia aquatica</name>
    <dbReference type="NCBI Taxonomy" id="3197"/>
    <lineage>
        <taxon>Eukaryota</taxon>
        <taxon>Viridiplantae</taxon>
        <taxon>Streptophyta</taxon>
        <taxon>Embryophyta</taxon>
        <taxon>Marchantiophyta</taxon>
        <taxon>Marchantiopsida</taxon>
        <taxon>Marchantiidae</taxon>
        <taxon>Marchantiales</taxon>
        <taxon>Marchantiaceae</taxon>
        <taxon>Marchantia</taxon>
    </lineage>
</organism>
<name>A0A2R6XB72_MARPO</name>
<accession>A0A2R6XB72</accession>
<sequence length="108" mass="12798">MPVQLLQSEFKVERNERFKINREMSSTEVLEYPGRAHSSATRFLILWQECYWSNRRHIGCCCLLAKPTQSQRSSLRHVIELQWCFPHCISRFRQLAGSKESILKAAQW</sequence>
<reference evidence="2" key="1">
    <citation type="journal article" date="2017" name="Cell">
        <title>Insights into land plant evolution garnered from the Marchantia polymorpha genome.</title>
        <authorList>
            <person name="Bowman J.L."/>
            <person name="Kohchi T."/>
            <person name="Yamato K.T."/>
            <person name="Jenkins J."/>
            <person name="Shu S."/>
            <person name="Ishizaki K."/>
            <person name="Yamaoka S."/>
            <person name="Nishihama R."/>
            <person name="Nakamura Y."/>
            <person name="Berger F."/>
            <person name="Adam C."/>
            <person name="Aki S.S."/>
            <person name="Althoff F."/>
            <person name="Araki T."/>
            <person name="Arteaga-Vazquez M.A."/>
            <person name="Balasubrmanian S."/>
            <person name="Barry K."/>
            <person name="Bauer D."/>
            <person name="Boehm C.R."/>
            <person name="Briginshaw L."/>
            <person name="Caballero-Perez J."/>
            <person name="Catarino B."/>
            <person name="Chen F."/>
            <person name="Chiyoda S."/>
            <person name="Chovatia M."/>
            <person name="Davies K.M."/>
            <person name="Delmans M."/>
            <person name="Demura T."/>
            <person name="Dierschke T."/>
            <person name="Dolan L."/>
            <person name="Dorantes-Acosta A.E."/>
            <person name="Eklund D.M."/>
            <person name="Florent S.N."/>
            <person name="Flores-Sandoval E."/>
            <person name="Fujiyama A."/>
            <person name="Fukuzawa H."/>
            <person name="Galik B."/>
            <person name="Grimanelli D."/>
            <person name="Grimwood J."/>
            <person name="Grossniklaus U."/>
            <person name="Hamada T."/>
            <person name="Haseloff J."/>
            <person name="Hetherington A.J."/>
            <person name="Higo A."/>
            <person name="Hirakawa Y."/>
            <person name="Hundley H.N."/>
            <person name="Ikeda Y."/>
            <person name="Inoue K."/>
            <person name="Inoue S.I."/>
            <person name="Ishida S."/>
            <person name="Jia Q."/>
            <person name="Kakita M."/>
            <person name="Kanazawa T."/>
            <person name="Kawai Y."/>
            <person name="Kawashima T."/>
            <person name="Kennedy M."/>
            <person name="Kinose K."/>
            <person name="Kinoshita T."/>
            <person name="Kohara Y."/>
            <person name="Koide E."/>
            <person name="Komatsu K."/>
            <person name="Kopischke S."/>
            <person name="Kubo M."/>
            <person name="Kyozuka J."/>
            <person name="Lagercrantz U."/>
            <person name="Lin S.S."/>
            <person name="Lindquist E."/>
            <person name="Lipzen A.M."/>
            <person name="Lu C.W."/>
            <person name="De Luna E."/>
            <person name="Martienssen R.A."/>
            <person name="Minamino N."/>
            <person name="Mizutani M."/>
            <person name="Mizutani M."/>
            <person name="Mochizuki N."/>
            <person name="Monte I."/>
            <person name="Mosher R."/>
            <person name="Nagasaki H."/>
            <person name="Nakagami H."/>
            <person name="Naramoto S."/>
            <person name="Nishitani K."/>
            <person name="Ohtani M."/>
            <person name="Okamoto T."/>
            <person name="Okumura M."/>
            <person name="Phillips J."/>
            <person name="Pollak B."/>
            <person name="Reinders A."/>
            <person name="Rovekamp M."/>
            <person name="Sano R."/>
            <person name="Sawa S."/>
            <person name="Schmid M.W."/>
            <person name="Shirakawa M."/>
            <person name="Solano R."/>
            <person name="Spunde A."/>
            <person name="Suetsugu N."/>
            <person name="Sugano S."/>
            <person name="Sugiyama A."/>
            <person name="Sun R."/>
            <person name="Suzuki Y."/>
            <person name="Takenaka M."/>
            <person name="Takezawa D."/>
            <person name="Tomogane H."/>
            <person name="Tsuzuki M."/>
            <person name="Ueda T."/>
            <person name="Umeda M."/>
            <person name="Ward J.M."/>
            <person name="Watanabe Y."/>
            <person name="Yazaki K."/>
            <person name="Yokoyama R."/>
            <person name="Yoshitake Y."/>
            <person name="Yotsui I."/>
            <person name="Zachgo S."/>
            <person name="Schmutz J."/>
        </authorList>
    </citation>
    <scope>NUCLEOTIDE SEQUENCE [LARGE SCALE GENOMIC DNA]</scope>
    <source>
        <strain evidence="2">Tak-1</strain>
    </source>
</reference>
<dbReference type="Gramene" id="Mp2g26690.1">
    <property type="protein sequence ID" value="Mp2g26690.1.cds"/>
    <property type="gene ID" value="Mp2g26690"/>
</dbReference>
<dbReference type="AlphaFoldDB" id="A0A2R6XB72"/>
<proteinExistence type="predicted"/>
<evidence type="ECO:0000313" key="2">
    <source>
        <dbReference type="Proteomes" id="UP000244005"/>
    </source>
</evidence>